<gene>
    <name evidence="1" type="ORF">FLACOL7796_04656</name>
</gene>
<accession>A0ABM8KSA7</accession>
<dbReference type="EMBL" id="CADCST010000174">
    <property type="protein sequence ID" value="CAA9203245.1"/>
    <property type="molecule type" value="Genomic_DNA"/>
</dbReference>
<organism evidence="1 2">
    <name type="scientific">Flavobacterium collinsii</name>
    <dbReference type="NCBI Taxonomy" id="1114861"/>
    <lineage>
        <taxon>Bacteria</taxon>
        <taxon>Pseudomonadati</taxon>
        <taxon>Bacteroidota</taxon>
        <taxon>Flavobacteriia</taxon>
        <taxon>Flavobacteriales</taxon>
        <taxon>Flavobacteriaceae</taxon>
        <taxon>Flavobacterium</taxon>
    </lineage>
</organism>
<keyword evidence="2" id="KW-1185">Reference proteome</keyword>
<name>A0ABM8KSA7_9FLAO</name>
<evidence type="ECO:0000313" key="1">
    <source>
        <dbReference type="EMBL" id="CAA9203245.1"/>
    </source>
</evidence>
<comment type="caution">
    <text evidence="1">The sequence shown here is derived from an EMBL/GenBank/DDBJ whole genome shotgun (WGS) entry which is preliminary data.</text>
</comment>
<evidence type="ECO:0000313" key="2">
    <source>
        <dbReference type="Proteomes" id="UP000474567"/>
    </source>
</evidence>
<protein>
    <submittedName>
        <fullName evidence="1">Uncharacterized protein</fullName>
    </submittedName>
</protein>
<dbReference type="Proteomes" id="UP000474567">
    <property type="component" value="Unassembled WGS sequence"/>
</dbReference>
<proteinExistence type="predicted"/>
<sequence>MFGERLILKQWTATVIFNSDLINQNYSYY</sequence>
<reference evidence="1 2" key="1">
    <citation type="submission" date="2020-02" db="EMBL/GenBank/DDBJ databases">
        <authorList>
            <person name="Criscuolo A."/>
        </authorList>
    </citation>
    <scope>NUCLEOTIDE SEQUENCE [LARGE SCALE GENOMIC DNA]</scope>
    <source>
        <strain evidence="1">CECT7796</strain>
    </source>
</reference>